<evidence type="ECO:0008006" key="4">
    <source>
        <dbReference type="Google" id="ProtNLM"/>
    </source>
</evidence>
<keyword evidence="3" id="KW-1185">Reference proteome</keyword>
<sequence length="347" mass="37837">MPVVLIIAFIASIGVHSLVLFAPDVDLSTGSESPMLVVELKMPPTPTPTPTPTPQPPAARPVKPEAANRRSARRPPAVPAQSSVMTVRDSPVQLPAPEPVQEPGSEPEQEGTEMPEAAPDLPPSSLPSVAAVPVASPLPAHGRIRYRVDRGDQGFEIGFSIHDWEVVDGSYRITAVTETSGLVGFFRPLRFEIESRGRWTPAGLLPERVVTHQRGRATGQQAEFDWEALQLRIDGRPAQALRPGTQDLLSFPYQLGLLPDLGTGRSLPILTGKKYADFRVEVVGDEDLEIPAGTFHCLRLRVPGVATTELWLSYQHAMLPVKIQHLDRKGDLYVQVATIIEISQEPQ</sequence>
<feature type="compositionally biased region" description="Pro residues" evidence="1">
    <location>
        <begin position="43"/>
        <end position="59"/>
    </location>
</feature>
<dbReference type="AlphaFoldDB" id="A0A5S4EP64"/>
<reference evidence="2 3" key="1">
    <citation type="submission" date="2019-04" db="EMBL/GenBank/DDBJ databases">
        <title>A novel phosphate-accumulating bacterium identified in bioreactor for phosphate removal from wastewater.</title>
        <authorList>
            <person name="Kotlyarov R.Y."/>
            <person name="Beletsky A.V."/>
            <person name="Kallistova A.Y."/>
            <person name="Dorofeev A.G."/>
            <person name="Nikolaev Y.Y."/>
            <person name="Pimenov N.V."/>
            <person name="Ravin N.V."/>
            <person name="Mardanov A.V."/>
        </authorList>
    </citation>
    <scope>NUCLEOTIDE SEQUENCE [LARGE SCALE GENOMIC DNA]</scope>
    <source>
        <strain evidence="2 3">Bin19</strain>
    </source>
</reference>
<evidence type="ECO:0000313" key="2">
    <source>
        <dbReference type="EMBL" id="TMQ77206.1"/>
    </source>
</evidence>
<organism evidence="2 3">
    <name type="scientific">Candidatus Accumulibacter phosphatis</name>
    <dbReference type="NCBI Taxonomy" id="327160"/>
    <lineage>
        <taxon>Bacteria</taxon>
        <taxon>Pseudomonadati</taxon>
        <taxon>Pseudomonadota</taxon>
        <taxon>Betaproteobacteria</taxon>
        <taxon>Candidatus Accumulibacter</taxon>
    </lineage>
</organism>
<comment type="caution">
    <text evidence="2">The sequence shown here is derived from an EMBL/GenBank/DDBJ whole genome shotgun (WGS) entry which is preliminary data.</text>
</comment>
<dbReference type="Proteomes" id="UP000306324">
    <property type="component" value="Unassembled WGS sequence"/>
</dbReference>
<gene>
    <name evidence="2" type="ORF">ACCUM_3423</name>
</gene>
<dbReference type="EMBL" id="SWAD01000030">
    <property type="protein sequence ID" value="TMQ77206.1"/>
    <property type="molecule type" value="Genomic_DNA"/>
</dbReference>
<name>A0A5S4EP64_9PROT</name>
<feature type="region of interest" description="Disordered" evidence="1">
    <location>
        <begin position="40"/>
        <end position="130"/>
    </location>
</feature>
<dbReference type="OrthoDB" id="9178542at2"/>
<protein>
    <recommendedName>
        <fullName evidence="4">DUF3108 domain-containing protein</fullName>
    </recommendedName>
</protein>
<evidence type="ECO:0000313" key="3">
    <source>
        <dbReference type="Proteomes" id="UP000306324"/>
    </source>
</evidence>
<dbReference type="RefSeq" id="WP_138677912.1">
    <property type="nucleotide sequence ID" value="NZ_SWAD01000030.1"/>
</dbReference>
<accession>A0A5S4EP64</accession>
<dbReference type="Pfam" id="PF11306">
    <property type="entry name" value="DUF3108"/>
    <property type="match status" value="1"/>
</dbReference>
<evidence type="ECO:0000256" key="1">
    <source>
        <dbReference type="SAM" id="MobiDB-lite"/>
    </source>
</evidence>
<proteinExistence type="predicted"/>
<dbReference type="InterPro" id="IPR021457">
    <property type="entry name" value="DUF3108"/>
</dbReference>